<name>A0A1B8HT49_9GAMM</name>
<evidence type="ECO:0000313" key="2">
    <source>
        <dbReference type="Proteomes" id="UP000092377"/>
    </source>
</evidence>
<dbReference type="EMBL" id="LZEY01000003">
    <property type="protein sequence ID" value="OBU13048.1"/>
    <property type="molecule type" value="Genomic_DNA"/>
</dbReference>
<sequence length="59" mass="6646">MSGEFNPKTHPTAAAYQLTLEMIKAGSFTAETHGGERKATDVIKFFDLLKDRFEKLNQN</sequence>
<proteinExistence type="predicted"/>
<accession>A0A1B8HT49</accession>
<evidence type="ECO:0000313" key="1">
    <source>
        <dbReference type="EMBL" id="OBU13048.1"/>
    </source>
</evidence>
<keyword evidence="2" id="KW-1185">Reference proteome</keyword>
<comment type="caution">
    <text evidence="1">The sequence shown here is derived from an EMBL/GenBank/DDBJ whole genome shotgun (WGS) entry which is preliminary data.</text>
</comment>
<dbReference type="Proteomes" id="UP000092377">
    <property type="component" value="Unassembled WGS sequence"/>
</dbReference>
<gene>
    <name evidence="1" type="ORF">AYY18_14415</name>
</gene>
<dbReference type="RefSeq" id="WP_067399225.1">
    <property type="nucleotide sequence ID" value="NZ_LZEY01000003.1"/>
</dbReference>
<organism evidence="1 2">
    <name type="scientific">Morganella psychrotolerans</name>
    <dbReference type="NCBI Taxonomy" id="368603"/>
    <lineage>
        <taxon>Bacteria</taxon>
        <taxon>Pseudomonadati</taxon>
        <taxon>Pseudomonadota</taxon>
        <taxon>Gammaproteobacteria</taxon>
        <taxon>Enterobacterales</taxon>
        <taxon>Morganellaceae</taxon>
        <taxon>Morganella</taxon>
    </lineage>
</organism>
<protein>
    <submittedName>
        <fullName evidence="1">Uncharacterized protein</fullName>
    </submittedName>
</protein>
<dbReference type="AlphaFoldDB" id="A0A1B8HT49"/>
<reference evidence="2" key="1">
    <citation type="submission" date="2016-06" db="EMBL/GenBank/DDBJ databases">
        <authorList>
            <person name="Butler K."/>
        </authorList>
    </citation>
    <scope>NUCLEOTIDE SEQUENCE [LARGE SCALE GENOMIC DNA]</scope>
    <source>
        <strain evidence="2">GCSL-Mp20</strain>
    </source>
</reference>